<keyword evidence="6 7" id="KW-0505">Motor protein</keyword>
<feature type="domain" description="Calponin-homology (CH)" evidence="10">
    <location>
        <begin position="123"/>
        <end position="241"/>
    </location>
</feature>
<dbReference type="EnsemblPlants" id="OB01G19190.1">
    <property type="protein sequence ID" value="OB01G19190.1"/>
    <property type="gene ID" value="OB01G19190"/>
</dbReference>
<keyword evidence="13" id="KW-1185">Reference proteome</keyword>
<evidence type="ECO:0000256" key="2">
    <source>
        <dbReference type="ARBA" id="ARBA00022701"/>
    </source>
</evidence>
<dbReference type="InterPro" id="IPR027417">
    <property type="entry name" value="P-loop_NTPase"/>
</dbReference>
<dbReference type="SMART" id="SM00129">
    <property type="entry name" value="KISc"/>
    <property type="match status" value="1"/>
</dbReference>
<dbReference type="GO" id="GO:0008017">
    <property type="term" value="F:microtubule binding"/>
    <property type="evidence" value="ECO:0007669"/>
    <property type="project" value="InterPro"/>
</dbReference>
<dbReference type="GO" id="GO:0005874">
    <property type="term" value="C:microtubule"/>
    <property type="evidence" value="ECO:0007669"/>
    <property type="project" value="UniProtKB-KW"/>
</dbReference>
<feature type="binding site" evidence="7">
    <location>
        <begin position="536"/>
        <end position="543"/>
    </location>
    <ligand>
        <name>ATP</name>
        <dbReference type="ChEBI" id="CHEBI:30616"/>
    </ligand>
</feature>
<dbReference type="PANTHER" id="PTHR47972">
    <property type="entry name" value="KINESIN-LIKE PROTEIN KLP-3"/>
    <property type="match status" value="1"/>
</dbReference>
<evidence type="ECO:0000313" key="13">
    <source>
        <dbReference type="Proteomes" id="UP000006038"/>
    </source>
</evidence>
<evidence type="ECO:0000256" key="3">
    <source>
        <dbReference type="ARBA" id="ARBA00022741"/>
    </source>
</evidence>
<protein>
    <recommendedName>
        <fullName evidence="14">Kinesin motor domain-containing protein</fullName>
    </recommendedName>
</protein>
<evidence type="ECO:0000256" key="9">
    <source>
        <dbReference type="SAM" id="MobiDB-lite"/>
    </source>
</evidence>
<dbReference type="HOGENOM" id="CLU_001485_8_1_1"/>
<evidence type="ECO:0008006" key="14">
    <source>
        <dbReference type="Google" id="ProtNLM"/>
    </source>
</evidence>
<sequence>MGNLTGKFYPSGYGYGKIFLPMTGMSILMVQNFTSGYEYRIINLPVALDTEAQTDVSHSVHSVPSCRLSSADGRCGKLLPMHPRGRDGAPDRVALSARSTQQPMTNGPHHPRPHIFFLFFLQALRRHQAAAWLESLIGPFGLSRCPSEQEFVAAVRNGIVLCKAINKIQPGSVPKVVANASFDSQPSTAFQYFENIRNFLVAVQELKLPSFEASDLEKENIDAGSVGKVVDCVISLKSYHEWKQRGGSNGPLKHLKSPLAARSASHAQSEYVCSGTSSTQKRLDLTETNTERQSDQNVGRNIEEAMERLQKVILDCIISCKENLDNHSLKKDPLKLVGTILSRQLEKEQFEPLLQLFSPEGATIKIGSSLPIEISSSHVENRRRLLQTQESELLNLKTMFQEVKVDFKSLKTQFQDDIIKLGDNIQGLSKAALGYNQAVKENRNLYNMLQELRGNIRVFCRIRPLINLESISSIEHIGNDGSIMVFDPLKSQTTRKIFQFSKIFGPTTTQDEVYKETQSLIRSVMDGYNVCIFAYGQTGSGKTHTMCGPSGGLSSQDLGISYMALNDLFNISTSREDVKYDIHVQMVEIYNEQVRDLLSEGTSITKLDIRTSSSNGLLNLPDAKICPVQSPSDVINLMLLGETNRASSPTAMNHRSSRSHSILIVHVNGKDMSGNATQSSLHLVDLAGSERVDRSEATGDRLKEAQHINKSLSCLGDVITALAQKNSHIPYRNSKLTQLLQSSLGGNAKTLMFAHISPEADSYLETLSTLKFAQRASSVELGTAHANKESNEIRELKEQVDSLKRTLATKELEKSSLKLKENTVVRERAKQVPERTPPRPRRLSLENTGIGKGSIPDRRGPKSPLSLIKLNRDHATICDKECSIDGFNHNIMHQGSIMQMSATLSEDPVREENEKIITVDTVPFCGLPPDANTTSKQGLHTLLRTPCRSRNLNLEVGRTNEPSSSAKLEKMNLSNATKRGSHLRKSIQSSIGKLIHGSERRNVQHSGQVTPDKIASNANYDGPSAITADLRLRRRQSLTGLPPTPSSMSRRSSLGGKSDIGSNDKRGAKTPPPVNPAVKAKRWL</sequence>
<dbReference type="Pfam" id="PF00225">
    <property type="entry name" value="Kinesin"/>
    <property type="match status" value="1"/>
</dbReference>
<dbReference type="FunFam" id="3.40.850.10:FF:000103">
    <property type="entry name" value="Kinesin-like protein KIN-14A"/>
    <property type="match status" value="1"/>
</dbReference>
<evidence type="ECO:0000259" key="11">
    <source>
        <dbReference type="PROSITE" id="PS50067"/>
    </source>
</evidence>
<comment type="similarity">
    <text evidence="1">Belongs to the TRAFAC class myosin-kinesin ATPase superfamily. Kinesin family. KIN-14 subfamily.</text>
</comment>
<dbReference type="Gene3D" id="1.10.418.10">
    <property type="entry name" value="Calponin-like domain"/>
    <property type="match status" value="1"/>
</dbReference>
<dbReference type="AlphaFoldDB" id="J3KY63"/>
<feature type="region of interest" description="Disordered" evidence="9">
    <location>
        <begin position="957"/>
        <end position="1022"/>
    </location>
</feature>
<evidence type="ECO:0000256" key="7">
    <source>
        <dbReference type="PROSITE-ProRule" id="PRU00283"/>
    </source>
</evidence>
<dbReference type="STRING" id="4533.J3KY63"/>
<evidence type="ECO:0000259" key="10">
    <source>
        <dbReference type="PROSITE" id="PS50021"/>
    </source>
</evidence>
<evidence type="ECO:0000256" key="8">
    <source>
        <dbReference type="SAM" id="Coils"/>
    </source>
</evidence>
<dbReference type="Gramene" id="OB01G19190.1">
    <property type="protein sequence ID" value="OB01G19190.1"/>
    <property type="gene ID" value="OB01G19190"/>
</dbReference>
<dbReference type="OMA" id="ISYMALN"/>
<dbReference type="FunFam" id="1.10.418.10:FF:000073">
    <property type="entry name" value="Kinesin-like protein KIN-14L"/>
    <property type="match status" value="1"/>
</dbReference>
<feature type="domain" description="Kinesin motor" evidence="11">
    <location>
        <begin position="455"/>
        <end position="779"/>
    </location>
</feature>
<dbReference type="Proteomes" id="UP000006038">
    <property type="component" value="Chromosome 1"/>
</dbReference>
<reference evidence="12" key="1">
    <citation type="journal article" date="2013" name="Nat. Commun.">
        <title>Whole-genome sequencing of Oryza brachyantha reveals mechanisms underlying Oryza genome evolution.</title>
        <authorList>
            <person name="Chen J."/>
            <person name="Huang Q."/>
            <person name="Gao D."/>
            <person name="Wang J."/>
            <person name="Lang Y."/>
            <person name="Liu T."/>
            <person name="Li B."/>
            <person name="Bai Z."/>
            <person name="Luis Goicoechea J."/>
            <person name="Liang C."/>
            <person name="Chen C."/>
            <person name="Zhang W."/>
            <person name="Sun S."/>
            <person name="Liao Y."/>
            <person name="Zhang X."/>
            <person name="Yang L."/>
            <person name="Song C."/>
            <person name="Wang M."/>
            <person name="Shi J."/>
            <person name="Liu G."/>
            <person name="Liu J."/>
            <person name="Zhou H."/>
            <person name="Zhou W."/>
            <person name="Yu Q."/>
            <person name="An N."/>
            <person name="Chen Y."/>
            <person name="Cai Q."/>
            <person name="Wang B."/>
            <person name="Liu B."/>
            <person name="Min J."/>
            <person name="Huang Y."/>
            <person name="Wu H."/>
            <person name="Li Z."/>
            <person name="Zhang Y."/>
            <person name="Yin Y."/>
            <person name="Song W."/>
            <person name="Jiang J."/>
            <person name="Jackson S.A."/>
            <person name="Wing R.A."/>
            <person name="Wang J."/>
            <person name="Chen M."/>
        </authorList>
    </citation>
    <scope>NUCLEOTIDE SEQUENCE [LARGE SCALE GENOMIC DNA]</scope>
    <source>
        <strain evidence="12">cv. IRGC 101232</strain>
    </source>
</reference>
<keyword evidence="4 7" id="KW-0067">ATP-binding</keyword>
<proteinExistence type="inferred from homology"/>
<dbReference type="eggNOG" id="KOG0239">
    <property type="taxonomic scope" value="Eukaryota"/>
</dbReference>
<evidence type="ECO:0000256" key="6">
    <source>
        <dbReference type="ARBA" id="ARBA00023175"/>
    </source>
</evidence>
<evidence type="ECO:0000256" key="5">
    <source>
        <dbReference type="ARBA" id="ARBA00023054"/>
    </source>
</evidence>
<dbReference type="Pfam" id="PF00307">
    <property type="entry name" value="CH"/>
    <property type="match status" value="1"/>
</dbReference>
<dbReference type="PRINTS" id="PR00380">
    <property type="entry name" value="KINESINHEAVY"/>
</dbReference>
<dbReference type="InterPro" id="IPR036961">
    <property type="entry name" value="Kinesin_motor_dom_sf"/>
</dbReference>
<dbReference type="GO" id="GO:0003777">
    <property type="term" value="F:microtubule motor activity"/>
    <property type="evidence" value="ECO:0007669"/>
    <property type="project" value="InterPro"/>
</dbReference>
<reference evidence="12" key="2">
    <citation type="submission" date="2013-04" db="UniProtKB">
        <authorList>
            <consortium name="EnsemblPlants"/>
        </authorList>
    </citation>
    <scope>IDENTIFICATION</scope>
</reference>
<dbReference type="GO" id="GO:0005524">
    <property type="term" value="F:ATP binding"/>
    <property type="evidence" value="ECO:0007669"/>
    <property type="project" value="UniProtKB-UniRule"/>
</dbReference>
<dbReference type="SMART" id="SM00033">
    <property type="entry name" value="CH"/>
    <property type="match status" value="1"/>
</dbReference>
<feature type="compositionally biased region" description="Polar residues" evidence="9">
    <location>
        <begin position="960"/>
        <end position="978"/>
    </location>
</feature>
<evidence type="ECO:0000256" key="1">
    <source>
        <dbReference type="ARBA" id="ARBA00010899"/>
    </source>
</evidence>
<dbReference type="SUPFAM" id="SSF47576">
    <property type="entry name" value="Calponin-homology domain, CH-domain"/>
    <property type="match status" value="1"/>
</dbReference>
<feature type="region of interest" description="Disordered" evidence="9">
    <location>
        <begin position="1038"/>
        <end position="1084"/>
    </location>
</feature>
<dbReference type="SUPFAM" id="SSF52540">
    <property type="entry name" value="P-loop containing nucleoside triphosphate hydrolases"/>
    <property type="match status" value="1"/>
</dbReference>
<dbReference type="InterPro" id="IPR001752">
    <property type="entry name" value="Kinesin_motor_dom"/>
</dbReference>
<keyword evidence="5 8" id="KW-0175">Coiled coil</keyword>
<organism evidence="12">
    <name type="scientific">Oryza brachyantha</name>
    <name type="common">malo sina</name>
    <dbReference type="NCBI Taxonomy" id="4533"/>
    <lineage>
        <taxon>Eukaryota</taxon>
        <taxon>Viridiplantae</taxon>
        <taxon>Streptophyta</taxon>
        <taxon>Embryophyta</taxon>
        <taxon>Tracheophyta</taxon>
        <taxon>Spermatophyta</taxon>
        <taxon>Magnoliopsida</taxon>
        <taxon>Liliopsida</taxon>
        <taxon>Poales</taxon>
        <taxon>Poaceae</taxon>
        <taxon>BOP clade</taxon>
        <taxon>Oryzoideae</taxon>
        <taxon>Oryzeae</taxon>
        <taxon>Oryzinae</taxon>
        <taxon>Oryza</taxon>
    </lineage>
</organism>
<dbReference type="PROSITE" id="PS50067">
    <property type="entry name" value="KINESIN_MOTOR_2"/>
    <property type="match status" value="1"/>
</dbReference>
<keyword evidence="2" id="KW-0493">Microtubule</keyword>
<feature type="compositionally biased region" description="Basic and acidic residues" evidence="9">
    <location>
        <begin position="826"/>
        <end position="837"/>
    </location>
</feature>
<dbReference type="InterPro" id="IPR019821">
    <property type="entry name" value="Kinesin_motor_CS"/>
</dbReference>
<dbReference type="InterPro" id="IPR036872">
    <property type="entry name" value="CH_dom_sf"/>
</dbReference>
<dbReference type="InterPro" id="IPR027640">
    <property type="entry name" value="Kinesin-like_fam"/>
</dbReference>
<dbReference type="PANTHER" id="PTHR47972:SF4">
    <property type="entry name" value="KINESIN-LIKE PROTEIN KIN-14L"/>
    <property type="match status" value="1"/>
</dbReference>
<evidence type="ECO:0000256" key="4">
    <source>
        <dbReference type="ARBA" id="ARBA00022840"/>
    </source>
</evidence>
<dbReference type="PROSITE" id="PS50021">
    <property type="entry name" value="CH"/>
    <property type="match status" value="1"/>
</dbReference>
<feature type="region of interest" description="Disordered" evidence="9">
    <location>
        <begin position="826"/>
        <end position="863"/>
    </location>
</feature>
<dbReference type="GO" id="GO:0007018">
    <property type="term" value="P:microtubule-based movement"/>
    <property type="evidence" value="ECO:0007669"/>
    <property type="project" value="InterPro"/>
</dbReference>
<name>J3KY63_ORYBR</name>
<keyword evidence="3 7" id="KW-0547">Nucleotide-binding</keyword>
<accession>J3KY63</accession>
<dbReference type="CDD" id="cd21203">
    <property type="entry name" value="CH_AtKIN14-like"/>
    <property type="match status" value="1"/>
</dbReference>
<feature type="coiled-coil region" evidence="8">
    <location>
        <begin position="786"/>
        <end position="820"/>
    </location>
</feature>
<dbReference type="Gene3D" id="3.40.850.10">
    <property type="entry name" value="Kinesin motor domain"/>
    <property type="match status" value="1"/>
</dbReference>
<dbReference type="PROSITE" id="PS00411">
    <property type="entry name" value="KINESIN_MOTOR_1"/>
    <property type="match status" value="1"/>
</dbReference>
<evidence type="ECO:0000313" key="12">
    <source>
        <dbReference type="EnsemblPlants" id="OB01G19190.1"/>
    </source>
</evidence>
<dbReference type="InterPro" id="IPR001715">
    <property type="entry name" value="CH_dom"/>
</dbReference>